<dbReference type="PANTHER" id="PTHR34794">
    <property type="entry name" value="EXPRESSED PROTEIN"/>
    <property type="match status" value="1"/>
</dbReference>
<name>A0A2U1NR46_ARTAN</name>
<feature type="compositionally biased region" description="Low complexity" evidence="1">
    <location>
        <begin position="1"/>
        <end position="14"/>
    </location>
</feature>
<evidence type="ECO:0000256" key="1">
    <source>
        <dbReference type="SAM" id="MobiDB-lite"/>
    </source>
</evidence>
<gene>
    <name evidence="2" type="ORF">CTI12_AA238050</name>
</gene>
<evidence type="ECO:0000313" key="3">
    <source>
        <dbReference type="Proteomes" id="UP000245207"/>
    </source>
</evidence>
<dbReference type="STRING" id="35608.A0A2U1NR46"/>
<proteinExistence type="predicted"/>
<evidence type="ECO:0008006" key="4">
    <source>
        <dbReference type="Google" id="ProtNLM"/>
    </source>
</evidence>
<comment type="caution">
    <text evidence="2">The sequence shown here is derived from an EMBL/GenBank/DDBJ whole genome shotgun (WGS) entry which is preliminary data.</text>
</comment>
<dbReference type="PANTHER" id="PTHR34794:SF1">
    <property type="entry name" value="OS10G0101800 PROTEIN"/>
    <property type="match status" value="1"/>
</dbReference>
<dbReference type="AlphaFoldDB" id="A0A2U1NR46"/>
<dbReference type="Proteomes" id="UP000245207">
    <property type="component" value="Unassembled WGS sequence"/>
</dbReference>
<sequence>MEQFNSSNCSSYSSHQDQNPPIASETSYHDSFHSVRQPLPTYKTKKFIAPFPPTPPKVYIVDSSNFKEVVRKLTSTPEFQYPSIYHHQNATPQPHNVLMSPNQPMFFKHVQGGGTDFSLPLSSDTLNVLDETFHDGIHRDFGGVAQFFSAPPARDEM</sequence>
<reference evidence="2 3" key="1">
    <citation type="journal article" date="2018" name="Mol. Plant">
        <title>The genome of Artemisia annua provides insight into the evolution of Asteraceae family and artemisinin biosynthesis.</title>
        <authorList>
            <person name="Shen Q."/>
            <person name="Zhang L."/>
            <person name="Liao Z."/>
            <person name="Wang S."/>
            <person name="Yan T."/>
            <person name="Shi P."/>
            <person name="Liu M."/>
            <person name="Fu X."/>
            <person name="Pan Q."/>
            <person name="Wang Y."/>
            <person name="Lv Z."/>
            <person name="Lu X."/>
            <person name="Zhang F."/>
            <person name="Jiang W."/>
            <person name="Ma Y."/>
            <person name="Chen M."/>
            <person name="Hao X."/>
            <person name="Li L."/>
            <person name="Tang Y."/>
            <person name="Lv G."/>
            <person name="Zhou Y."/>
            <person name="Sun X."/>
            <person name="Brodelius P.E."/>
            <person name="Rose J.K.C."/>
            <person name="Tang K."/>
        </authorList>
    </citation>
    <scope>NUCLEOTIDE SEQUENCE [LARGE SCALE GENOMIC DNA]</scope>
    <source>
        <strain evidence="3">cv. Huhao1</strain>
        <tissue evidence="2">Leaf</tissue>
    </source>
</reference>
<feature type="region of interest" description="Disordered" evidence="1">
    <location>
        <begin position="1"/>
        <end position="33"/>
    </location>
</feature>
<protein>
    <recommendedName>
        <fullName evidence="4">VQ domain-containing protein</fullName>
    </recommendedName>
</protein>
<dbReference type="InterPro" id="IPR039610">
    <property type="entry name" value="VQ29"/>
</dbReference>
<keyword evidence="3" id="KW-1185">Reference proteome</keyword>
<evidence type="ECO:0000313" key="2">
    <source>
        <dbReference type="EMBL" id="PWA75982.1"/>
    </source>
</evidence>
<dbReference type="EMBL" id="PKPP01002327">
    <property type="protein sequence ID" value="PWA75982.1"/>
    <property type="molecule type" value="Genomic_DNA"/>
</dbReference>
<feature type="compositionally biased region" description="Polar residues" evidence="1">
    <location>
        <begin position="15"/>
        <end position="26"/>
    </location>
</feature>
<organism evidence="2 3">
    <name type="scientific">Artemisia annua</name>
    <name type="common">Sweet wormwood</name>
    <dbReference type="NCBI Taxonomy" id="35608"/>
    <lineage>
        <taxon>Eukaryota</taxon>
        <taxon>Viridiplantae</taxon>
        <taxon>Streptophyta</taxon>
        <taxon>Embryophyta</taxon>
        <taxon>Tracheophyta</taxon>
        <taxon>Spermatophyta</taxon>
        <taxon>Magnoliopsida</taxon>
        <taxon>eudicotyledons</taxon>
        <taxon>Gunneridae</taxon>
        <taxon>Pentapetalae</taxon>
        <taxon>asterids</taxon>
        <taxon>campanulids</taxon>
        <taxon>Asterales</taxon>
        <taxon>Asteraceae</taxon>
        <taxon>Asteroideae</taxon>
        <taxon>Anthemideae</taxon>
        <taxon>Artemisiinae</taxon>
        <taxon>Artemisia</taxon>
    </lineage>
</organism>
<dbReference type="OrthoDB" id="689462at2759"/>
<accession>A0A2U1NR46</accession>